<proteinExistence type="predicted"/>
<gene>
    <name evidence="1" type="ORF">FHS54_002466</name>
</gene>
<organism evidence="1 2">
    <name type="scientific">Sphingobium vermicomposti</name>
    <dbReference type="NCBI Taxonomy" id="529005"/>
    <lineage>
        <taxon>Bacteria</taxon>
        <taxon>Pseudomonadati</taxon>
        <taxon>Pseudomonadota</taxon>
        <taxon>Alphaproteobacteria</taxon>
        <taxon>Sphingomonadales</taxon>
        <taxon>Sphingomonadaceae</taxon>
        <taxon>Sphingobium</taxon>
    </lineage>
</organism>
<protein>
    <submittedName>
        <fullName evidence="1">Uncharacterized protein</fullName>
    </submittedName>
</protein>
<dbReference type="AlphaFoldDB" id="A0A846M5H5"/>
<dbReference type="EMBL" id="JAASQR010000003">
    <property type="protein sequence ID" value="NIJ17477.1"/>
    <property type="molecule type" value="Genomic_DNA"/>
</dbReference>
<accession>A0A846M5H5</accession>
<sequence>MLHLQYEMPGRDAAWLDKAGATSYRLLQIETAKE</sequence>
<dbReference type="Proteomes" id="UP000576821">
    <property type="component" value="Unassembled WGS sequence"/>
</dbReference>
<keyword evidence="2" id="KW-1185">Reference proteome</keyword>
<comment type="caution">
    <text evidence="1">The sequence shown here is derived from an EMBL/GenBank/DDBJ whole genome shotgun (WGS) entry which is preliminary data.</text>
</comment>
<name>A0A846M5H5_9SPHN</name>
<reference evidence="1 2" key="1">
    <citation type="submission" date="2020-03" db="EMBL/GenBank/DDBJ databases">
        <title>Genomic Encyclopedia of Type Strains, Phase IV (KMG-IV): sequencing the most valuable type-strain genomes for metagenomic binning, comparative biology and taxonomic classification.</title>
        <authorList>
            <person name="Goeker M."/>
        </authorList>
    </citation>
    <scope>NUCLEOTIDE SEQUENCE [LARGE SCALE GENOMIC DNA]</scope>
    <source>
        <strain evidence="1 2">DSM 21299</strain>
    </source>
</reference>
<evidence type="ECO:0000313" key="2">
    <source>
        <dbReference type="Proteomes" id="UP000576821"/>
    </source>
</evidence>
<evidence type="ECO:0000313" key="1">
    <source>
        <dbReference type="EMBL" id="NIJ17477.1"/>
    </source>
</evidence>